<evidence type="ECO:0000313" key="15">
    <source>
        <dbReference type="Proteomes" id="UP000275663"/>
    </source>
</evidence>
<keyword evidence="15" id="KW-1185">Reference proteome</keyword>
<evidence type="ECO:0000256" key="1">
    <source>
        <dbReference type="ARBA" id="ARBA00005051"/>
    </source>
</evidence>
<dbReference type="PANTHER" id="PTHR43071:SF1">
    <property type="entry name" value="2-AMINO-4-HYDROXY-6-HYDROXYMETHYLDIHYDROPTERIDINE PYROPHOSPHOKINASE"/>
    <property type="match status" value="1"/>
</dbReference>
<dbReference type="GO" id="GO:0005524">
    <property type="term" value="F:ATP binding"/>
    <property type="evidence" value="ECO:0007669"/>
    <property type="project" value="UniProtKB-KW"/>
</dbReference>
<keyword evidence="6" id="KW-0547">Nucleotide-binding</keyword>
<evidence type="ECO:0000256" key="3">
    <source>
        <dbReference type="ARBA" id="ARBA00013253"/>
    </source>
</evidence>
<evidence type="ECO:0000256" key="8">
    <source>
        <dbReference type="ARBA" id="ARBA00022840"/>
    </source>
</evidence>
<dbReference type="Proteomes" id="UP000275663">
    <property type="component" value="Chromosome"/>
</dbReference>
<evidence type="ECO:0000256" key="11">
    <source>
        <dbReference type="ARBA" id="ARBA00029766"/>
    </source>
</evidence>
<protein>
    <recommendedName>
        <fullName evidence="4">2-amino-4-hydroxy-6-hydroxymethyldihydropteridine pyrophosphokinase</fullName>
        <ecNumber evidence="3">2.7.6.3</ecNumber>
    </recommendedName>
    <alternativeName>
        <fullName evidence="11">6-hydroxymethyl-7,8-dihydropterin pyrophosphokinase</fullName>
    </alternativeName>
    <alternativeName>
        <fullName evidence="12">7,8-dihydro-6-hydroxymethylpterin-pyrophosphokinase</fullName>
    </alternativeName>
</protein>
<comment type="pathway">
    <text evidence="1">Cofactor biosynthesis; tetrahydrofolate biosynthesis; 2-amino-4-hydroxy-6-hydroxymethyl-7,8-dihydropteridine diphosphate from 7,8-dihydroneopterin triphosphate: step 4/4.</text>
</comment>
<evidence type="ECO:0000259" key="13">
    <source>
        <dbReference type="PROSITE" id="PS00794"/>
    </source>
</evidence>
<dbReference type="GO" id="GO:0046654">
    <property type="term" value="P:tetrahydrofolate biosynthetic process"/>
    <property type="evidence" value="ECO:0007669"/>
    <property type="project" value="UniProtKB-UniPathway"/>
</dbReference>
<dbReference type="PROSITE" id="PS00794">
    <property type="entry name" value="HPPK"/>
    <property type="match status" value="1"/>
</dbReference>
<evidence type="ECO:0000256" key="9">
    <source>
        <dbReference type="ARBA" id="ARBA00022909"/>
    </source>
</evidence>
<dbReference type="EC" id="2.7.6.3" evidence="3"/>
<evidence type="ECO:0000256" key="6">
    <source>
        <dbReference type="ARBA" id="ARBA00022741"/>
    </source>
</evidence>
<organism evidence="14 15">
    <name type="scientific">Undibacterium parvum</name>
    <dbReference type="NCBI Taxonomy" id="401471"/>
    <lineage>
        <taxon>Bacteria</taxon>
        <taxon>Pseudomonadati</taxon>
        <taxon>Pseudomonadota</taxon>
        <taxon>Betaproteobacteria</taxon>
        <taxon>Burkholderiales</taxon>
        <taxon>Oxalobacteraceae</taxon>
        <taxon>Undibacterium</taxon>
    </lineage>
</organism>
<dbReference type="SUPFAM" id="SSF55083">
    <property type="entry name" value="6-hydroxymethyl-7,8-dihydropterin pyrophosphokinase, HPPK"/>
    <property type="match status" value="1"/>
</dbReference>
<reference evidence="14 15" key="1">
    <citation type="journal article" date="2011" name="Int. J. Syst. Evol. Microbiol.">
        <title>Description of Undibacterium oligocarboniphilum sp. nov., isolated from purified water, and Undibacterium pigrum strain CCUG 49012 as the type strain of Undibacterium parvum sp. nov., and emended descriptions of the genus Undibacterium and the species Undibacterium pigrum.</title>
        <authorList>
            <person name="Eder W."/>
            <person name="Wanner G."/>
            <person name="Ludwig W."/>
            <person name="Busse H.J."/>
            <person name="Ziemke-Kageler F."/>
            <person name="Lang E."/>
        </authorList>
    </citation>
    <scope>NUCLEOTIDE SEQUENCE [LARGE SCALE GENOMIC DNA]</scope>
    <source>
        <strain evidence="14 15">DSM 23061</strain>
    </source>
</reference>
<dbReference type="EMBL" id="CP034464">
    <property type="protein sequence ID" value="AZP13198.1"/>
    <property type="molecule type" value="Genomic_DNA"/>
</dbReference>
<comment type="similarity">
    <text evidence="2">Belongs to the HPPK family.</text>
</comment>
<accession>A0A3S9HM79</accession>
<dbReference type="AlphaFoldDB" id="A0A3S9HM79"/>
<dbReference type="GO" id="GO:0016301">
    <property type="term" value="F:kinase activity"/>
    <property type="evidence" value="ECO:0007669"/>
    <property type="project" value="UniProtKB-KW"/>
</dbReference>
<evidence type="ECO:0000256" key="4">
    <source>
        <dbReference type="ARBA" id="ARBA00016218"/>
    </source>
</evidence>
<evidence type="ECO:0000256" key="10">
    <source>
        <dbReference type="ARBA" id="ARBA00029409"/>
    </source>
</evidence>
<evidence type="ECO:0000313" key="14">
    <source>
        <dbReference type="EMBL" id="AZP13198.1"/>
    </source>
</evidence>
<name>A0A3S9HM79_9BURK</name>
<sequence length="162" mass="17632">MSKMQVAAFIGIGANLGDAQASVQQAIQRLAQLPETILKAQSSLFLSAPVDALGDDYVNAVIELSTALSALDLLHALQELELAFGRERPYRNAPRTLDLDLLLYADQSIHTEELTLPHPRMTERAFVLLPLLQLDPFIRIPGKGAAHQFAPGVADQAIRKLA</sequence>
<dbReference type="Pfam" id="PF01288">
    <property type="entry name" value="HPPK"/>
    <property type="match status" value="1"/>
</dbReference>
<dbReference type="NCBIfam" id="TIGR01498">
    <property type="entry name" value="folK"/>
    <property type="match status" value="1"/>
</dbReference>
<evidence type="ECO:0000256" key="12">
    <source>
        <dbReference type="ARBA" id="ARBA00033413"/>
    </source>
</evidence>
<proteinExistence type="inferred from homology"/>
<dbReference type="InterPro" id="IPR000550">
    <property type="entry name" value="Hppk"/>
</dbReference>
<feature type="domain" description="7,8-dihydro-6-hydroxymethylpterin-pyrophosphokinase" evidence="13">
    <location>
        <begin position="91"/>
        <end position="102"/>
    </location>
</feature>
<dbReference type="InterPro" id="IPR035907">
    <property type="entry name" value="Hppk_sf"/>
</dbReference>
<dbReference type="Gene3D" id="3.30.70.560">
    <property type="entry name" value="7,8-Dihydro-6-hydroxymethylpterin-pyrophosphokinase HPPK"/>
    <property type="match status" value="1"/>
</dbReference>
<dbReference type="GO" id="GO:0046656">
    <property type="term" value="P:folic acid biosynthetic process"/>
    <property type="evidence" value="ECO:0007669"/>
    <property type="project" value="UniProtKB-KW"/>
</dbReference>
<dbReference type="CDD" id="cd00483">
    <property type="entry name" value="HPPK"/>
    <property type="match status" value="1"/>
</dbReference>
<evidence type="ECO:0000256" key="2">
    <source>
        <dbReference type="ARBA" id="ARBA00005810"/>
    </source>
</evidence>
<dbReference type="OrthoDB" id="9808041at2"/>
<keyword evidence="7 14" id="KW-0418">Kinase</keyword>
<dbReference type="KEGG" id="upv:EJN92_15050"/>
<dbReference type="RefSeq" id="WP_126128574.1">
    <property type="nucleotide sequence ID" value="NZ_CP034464.1"/>
</dbReference>
<evidence type="ECO:0000256" key="7">
    <source>
        <dbReference type="ARBA" id="ARBA00022777"/>
    </source>
</evidence>
<dbReference type="GO" id="GO:0003848">
    <property type="term" value="F:2-amino-4-hydroxy-6-hydroxymethyldihydropteridine diphosphokinase activity"/>
    <property type="evidence" value="ECO:0007669"/>
    <property type="project" value="UniProtKB-EC"/>
</dbReference>
<keyword evidence="5 14" id="KW-0808">Transferase</keyword>
<dbReference type="UniPathway" id="UPA00077">
    <property type="reaction ID" value="UER00155"/>
</dbReference>
<gene>
    <name evidence="14" type="primary">folK</name>
    <name evidence="14" type="ORF">EJN92_15050</name>
</gene>
<keyword evidence="8" id="KW-0067">ATP-binding</keyword>
<evidence type="ECO:0000256" key="5">
    <source>
        <dbReference type="ARBA" id="ARBA00022679"/>
    </source>
</evidence>
<dbReference type="PANTHER" id="PTHR43071">
    <property type="entry name" value="2-AMINO-4-HYDROXY-6-HYDROXYMETHYLDIHYDROPTERIDINE PYROPHOSPHOKINASE"/>
    <property type="match status" value="1"/>
</dbReference>
<keyword evidence="9" id="KW-0289">Folate biosynthesis</keyword>
<comment type="function">
    <text evidence="10">Catalyzes the transfer of pyrophosphate from adenosine triphosphate (ATP) to 6-hydroxymethyl-7,8-dihydropterin, an enzymatic step in folate biosynthesis pathway.</text>
</comment>